<sequence>MAEATVKDYTKLVVTDGIVDYVLEKYRNNWNCDDEIAYFILEDLWLKYGKCDKGKEKEAEYYHLKVNKDDKRKGKVHVIQTIVEKLEVDLAMAIKAKQAEHDKGKQLDDVDLDDDLDSLDLENIIKTLKADFGRLLKANEAEEAKLKAKEAEEAELKAKEAMLAEVVQLSSDEDAYSNEGFFGDEDLILFNDVKYPLTDAEIQMFKERPTIFIYPTASTSNTQAASTSFPRGRKIAMTGCVLGLRAPDDRTAPPPSGTRKRKSKK</sequence>
<organism evidence="3">
    <name type="scientific">Tanacetum cinerariifolium</name>
    <name type="common">Dalmatian daisy</name>
    <name type="synonym">Chrysanthemum cinerariifolium</name>
    <dbReference type="NCBI Taxonomy" id="118510"/>
    <lineage>
        <taxon>Eukaryota</taxon>
        <taxon>Viridiplantae</taxon>
        <taxon>Streptophyta</taxon>
        <taxon>Embryophyta</taxon>
        <taxon>Tracheophyta</taxon>
        <taxon>Spermatophyta</taxon>
        <taxon>Magnoliopsida</taxon>
        <taxon>eudicotyledons</taxon>
        <taxon>Gunneridae</taxon>
        <taxon>Pentapetalae</taxon>
        <taxon>asterids</taxon>
        <taxon>campanulids</taxon>
        <taxon>Asterales</taxon>
        <taxon>Asteraceae</taxon>
        <taxon>Asteroideae</taxon>
        <taxon>Anthemideae</taxon>
        <taxon>Anthemidinae</taxon>
        <taxon>Tanacetum</taxon>
    </lineage>
</organism>
<evidence type="ECO:0000256" key="2">
    <source>
        <dbReference type="SAM" id="MobiDB-lite"/>
    </source>
</evidence>
<feature type="region of interest" description="Disordered" evidence="2">
    <location>
        <begin position="244"/>
        <end position="265"/>
    </location>
</feature>
<protein>
    <submittedName>
        <fullName evidence="3">Uncharacterized protein</fullName>
    </submittedName>
</protein>
<evidence type="ECO:0000256" key="1">
    <source>
        <dbReference type="SAM" id="Coils"/>
    </source>
</evidence>
<proteinExistence type="predicted"/>
<name>A0A6L2LR08_TANCI</name>
<reference evidence="3" key="1">
    <citation type="journal article" date="2019" name="Sci. Rep.">
        <title>Draft genome of Tanacetum cinerariifolium, the natural source of mosquito coil.</title>
        <authorList>
            <person name="Yamashiro T."/>
            <person name="Shiraishi A."/>
            <person name="Satake H."/>
            <person name="Nakayama K."/>
        </authorList>
    </citation>
    <scope>NUCLEOTIDE SEQUENCE</scope>
</reference>
<gene>
    <name evidence="3" type="ORF">Tci_036219</name>
</gene>
<dbReference type="EMBL" id="BKCJ010004986">
    <property type="protein sequence ID" value="GEU64241.1"/>
    <property type="molecule type" value="Genomic_DNA"/>
</dbReference>
<comment type="caution">
    <text evidence="3">The sequence shown here is derived from an EMBL/GenBank/DDBJ whole genome shotgun (WGS) entry which is preliminary data.</text>
</comment>
<feature type="coiled-coil region" evidence="1">
    <location>
        <begin position="134"/>
        <end position="169"/>
    </location>
</feature>
<keyword evidence="1" id="KW-0175">Coiled coil</keyword>
<evidence type="ECO:0000313" key="3">
    <source>
        <dbReference type="EMBL" id="GEU64241.1"/>
    </source>
</evidence>
<dbReference type="AlphaFoldDB" id="A0A6L2LR08"/>
<accession>A0A6L2LR08</accession>